<keyword evidence="4 7" id="KW-0812">Transmembrane</keyword>
<keyword evidence="3" id="KW-1003">Cell membrane</keyword>
<dbReference type="GO" id="GO:0005886">
    <property type="term" value="C:plasma membrane"/>
    <property type="evidence" value="ECO:0007669"/>
    <property type="project" value="UniProtKB-SubCell"/>
</dbReference>
<comment type="subcellular location">
    <subcellularLocation>
        <location evidence="1">Cell membrane</location>
        <topology evidence="1">Multi-pass membrane protein</topology>
    </subcellularLocation>
</comment>
<name>X1KX73_9ZZZZ</name>
<keyword evidence="6 7" id="KW-0472">Membrane</keyword>
<reference evidence="9" key="1">
    <citation type="journal article" date="2014" name="Front. Microbiol.">
        <title>High frequency of phylogenetically diverse reductive dehalogenase-homologous genes in deep subseafloor sedimentary metagenomes.</title>
        <authorList>
            <person name="Kawai M."/>
            <person name="Futagami T."/>
            <person name="Toyoda A."/>
            <person name="Takaki Y."/>
            <person name="Nishi S."/>
            <person name="Hori S."/>
            <person name="Arai W."/>
            <person name="Tsubouchi T."/>
            <person name="Morono Y."/>
            <person name="Uchiyama I."/>
            <person name="Ito T."/>
            <person name="Fujiyama A."/>
            <person name="Inagaki F."/>
            <person name="Takami H."/>
        </authorList>
    </citation>
    <scope>NUCLEOTIDE SEQUENCE</scope>
    <source>
        <strain evidence="9">Expedition CK06-06</strain>
    </source>
</reference>
<dbReference type="PANTHER" id="PTHR32243:SF18">
    <property type="entry name" value="INNER MEMBRANE ABC TRANSPORTER PERMEASE PROTEIN YCJP"/>
    <property type="match status" value="1"/>
</dbReference>
<proteinExistence type="predicted"/>
<dbReference type="InterPro" id="IPR000515">
    <property type="entry name" value="MetI-like"/>
</dbReference>
<evidence type="ECO:0000256" key="3">
    <source>
        <dbReference type="ARBA" id="ARBA00022475"/>
    </source>
</evidence>
<protein>
    <recommendedName>
        <fullName evidence="8">ABC transmembrane type-1 domain-containing protein</fullName>
    </recommendedName>
</protein>
<feature type="transmembrane region" description="Helical" evidence="7">
    <location>
        <begin position="48"/>
        <end position="67"/>
    </location>
</feature>
<dbReference type="EMBL" id="BARV01007683">
    <property type="protein sequence ID" value="GAI11303.1"/>
    <property type="molecule type" value="Genomic_DNA"/>
</dbReference>
<organism evidence="9">
    <name type="scientific">marine sediment metagenome</name>
    <dbReference type="NCBI Taxonomy" id="412755"/>
    <lineage>
        <taxon>unclassified sequences</taxon>
        <taxon>metagenomes</taxon>
        <taxon>ecological metagenomes</taxon>
    </lineage>
</organism>
<evidence type="ECO:0000259" key="8">
    <source>
        <dbReference type="PROSITE" id="PS50928"/>
    </source>
</evidence>
<evidence type="ECO:0000313" key="9">
    <source>
        <dbReference type="EMBL" id="GAI11303.1"/>
    </source>
</evidence>
<evidence type="ECO:0000256" key="4">
    <source>
        <dbReference type="ARBA" id="ARBA00022692"/>
    </source>
</evidence>
<feature type="domain" description="ABC transmembrane type-1" evidence="8">
    <location>
        <begin position="1"/>
        <end position="73"/>
    </location>
</feature>
<evidence type="ECO:0000256" key="5">
    <source>
        <dbReference type="ARBA" id="ARBA00022989"/>
    </source>
</evidence>
<accession>X1KX73</accession>
<dbReference type="Gene3D" id="1.10.3720.10">
    <property type="entry name" value="MetI-like"/>
    <property type="match status" value="1"/>
</dbReference>
<evidence type="ECO:0000256" key="7">
    <source>
        <dbReference type="SAM" id="Phobius"/>
    </source>
</evidence>
<dbReference type="AlphaFoldDB" id="X1KX73"/>
<keyword evidence="2" id="KW-0813">Transport</keyword>
<dbReference type="PANTHER" id="PTHR32243">
    <property type="entry name" value="MALTOSE TRANSPORT SYSTEM PERMEASE-RELATED"/>
    <property type="match status" value="1"/>
</dbReference>
<evidence type="ECO:0000256" key="1">
    <source>
        <dbReference type="ARBA" id="ARBA00004651"/>
    </source>
</evidence>
<gene>
    <name evidence="9" type="ORF">S06H3_15599</name>
</gene>
<comment type="caution">
    <text evidence="9">The sequence shown here is derived from an EMBL/GenBank/DDBJ whole genome shotgun (WGS) entry which is preliminary data.</text>
</comment>
<feature type="non-terminal residue" evidence="9">
    <location>
        <position position="73"/>
    </location>
</feature>
<sequence>MLNTFVNSMGAAAISLLLGVPAAYAIARFRLGGRSKDIAFWMLSTRMFIPVTIIIPLYVMMNFLGLIDRYPVL</sequence>
<dbReference type="InterPro" id="IPR035906">
    <property type="entry name" value="MetI-like_sf"/>
</dbReference>
<evidence type="ECO:0000256" key="6">
    <source>
        <dbReference type="ARBA" id="ARBA00023136"/>
    </source>
</evidence>
<dbReference type="SUPFAM" id="SSF161098">
    <property type="entry name" value="MetI-like"/>
    <property type="match status" value="1"/>
</dbReference>
<keyword evidence="5 7" id="KW-1133">Transmembrane helix</keyword>
<feature type="transmembrane region" description="Helical" evidence="7">
    <location>
        <begin position="6"/>
        <end position="27"/>
    </location>
</feature>
<dbReference type="InterPro" id="IPR050901">
    <property type="entry name" value="BP-dep_ABC_trans_perm"/>
</dbReference>
<evidence type="ECO:0000256" key="2">
    <source>
        <dbReference type="ARBA" id="ARBA00022448"/>
    </source>
</evidence>
<dbReference type="PROSITE" id="PS50928">
    <property type="entry name" value="ABC_TM1"/>
    <property type="match status" value="1"/>
</dbReference>
<dbReference type="GO" id="GO:0055085">
    <property type="term" value="P:transmembrane transport"/>
    <property type="evidence" value="ECO:0007669"/>
    <property type="project" value="InterPro"/>
</dbReference>